<organism evidence="2 3">
    <name type="scientific">Pseudonocardia sediminis</name>
    <dbReference type="NCBI Taxonomy" id="1397368"/>
    <lineage>
        <taxon>Bacteria</taxon>
        <taxon>Bacillati</taxon>
        <taxon>Actinomycetota</taxon>
        <taxon>Actinomycetes</taxon>
        <taxon>Pseudonocardiales</taxon>
        <taxon>Pseudonocardiaceae</taxon>
        <taxon>Pseudonocardia</taxon>
    </lineage>
</organism>
<feature type="region of interest" description="Disordered" evidence="1">
    <location>
        <begin position="1"/>
        <end position="36"/>
    </location>
</feature>
<reference evidence="2 3" key="1">
    <citation type="submission" date="2019-02" db="EMBL/GenBank/DDBJ databases">
        <title>Sequencing the genomes of 1000 actinobacteria strains.</title>
        <authorList>
            <person name="Klenk H.-P."/>
        </authorList>
    </citation>
    <scope>NUCLEOTIDE SEQUENCE [LARGE SCALE GENOMIC DNA]</scope>
    <source>
        <strain evidence="2 3">DSM 45779</strain>
    </source>
</reference>
<keyword evidence="3" id="KW-1185">Reference proteome</keyword>
<dbReference type="Proteomes" id="UP000291591">
    <property type="component" value="Unassembled WGS sequence"/>
</dbReference>
<gene>
    <name evidence="2" type="ORF">EV383_2514</name>
</gene>
<evidence type="ECO:0000256" key="1">
    <source>
        <dbReference type="SAM" id="MobiDB-lite"/>
    </source>
</evidence>
<comment type="caution">
    <text evidence="2">The sequence shown here is derived from an EMBL/GenBank/DDBJ whole genome shotgun (WGS) entry which is preliminary data.</text>
</comment>
<name>A0A4Q7UX81_PSEST</name>
<sequence length="301" mass="31953">MREPIRRRYRGLPKAPVSTAPDASPSGGEVRADLKRPATEFVERVGTWARATPPDPPAQVTNAGYPRELAATAGPLFDRPSPRAITEVVYPQLGGLTPTTASVIVVARQTLPGAPAAGAREVTLDVRLRYVGRSWVVSPVVDPPRPESVRARTGGPSTEGRSLLASARADLPGPVRHDVETRRLGDRVIGMVRALARGYEIELQVAVSGHPGTVFPSTRLSNHAVGRAVDVRSINGTRVADIRRDDPLLVRFMVDAARAGATEVGGPIVPPGRGFFTDEVHQDHIHVGFTPGKPAAAASSS</sequence>
<dbReference type="AlphaFoldDB" id="A0A4Q7UX81"/>
<accession>A0A4Q7UX81</accession>
<protein>
    <submittedName>
        <fullName evidence="2">Uncharacterized protein</fullName>
    </submittedName>
</protein>
<evidence type="ECO:0000313" key="3">
    <source>
        <dbReference type="Proteomes" id="UP000291591"/>
    </source>
</evidence>
<dbReference type="EMBL" id="SHKL01000001">
    <property type="protein sequence ID" value="RZT85638.1"/>
    <property type="molecule type" value="Genomic_DNA"/>
</dbReference>
<evidence type="ECO:0000313" key="2">
    <source>
        <dbReference type="EMBL" id="RZT85638.1"/>
    </source>
</evidence>
<proteinExistence type="predicted"/>